<evidence type="ECO:0000256" key="2">
    <source>
        <dbReference type="SAM" id="Phobius"/>
    </source>
</evidence>
<proteinExistence type="predicted"/>
<dbReference type="AlphaFoldDB" id="A0AAV4HWL4"/>
<dbReference type="Proteomes" id="UP000762676">
    <property type="component" value="Unassembled WGS sequence"/>
</dbReference>
<accession>A0AAV4HWL4</accession>
<dbReference type="EMBL" id="BMAT01005902">
    <property type="protein sequence ID" value="GFS02090.1"/>
    <property type="molecule type" value="Genomic_DNA"/>
</dbReference>
<keyword evidence="2" id="KW-1133">Transmembrane helix</keyword>
<evidence type="ECO:0000313" key="3">
    <source>
        <dbReference type="EMBL" id="GFS02090.1"/>
    </source>
</evidence>
<evidence type="ECO:0000313" key="4">
    <source>
        <dbReference type="Proteomes" id="UP000762676"/>
    </source>
</evidence>
<evidence type="ECO:0000256" key="1">
    <source>
        <dbReference type="SAM" id="MobiDB-lite"/>
    </source>
</evidence>
<comment type="caution">
    <text evidence="3">The sequence shown here is derived from an EMBL/GenBank/DDBJ whole genome shotgun (WGS) entry which is preliminary data.</text>
</comment>
<gene>
    <name evidence="3" type="ORF">ElyMa_002855100</name>
</gene>
<keyword evidence="2" id="KW-0812">Transmembrane</keyword>
<feature type="transmembrane region" description="Helical" evidence="2">
    <location>
        <begin position="20"/>
        <end position="38"/>
    </location>
</feature>
<feature type="region of interest" description="Disordered" evidence="1">
    <location>
        <begin position="57"/>
        <end position="83"/>
    </location>
</feature>
<keyword evidence="4" id="KW-1185">Reference proteome</keyword>
<sequence>MTVDVNLDVAVISLHVRQRRMLQGLLPHVSVCVCFFYAGMDNYINHKRDYAAAVDVDYDDDGDDVDDDDDEDEDDENDNEIKA</sequence>
<reference evidence="3 4" key="1">
    <citation type="journal article" date="2021" name="Elife">
        <title>Chloroplast acquisition without the gene transfer in kleptoplastic sea slugs, Plakobranchus ocellatus.</title>
        <authorList>
            <person name="Maeda T."/>
            <person name="Takahashi S."/>
            <person name="Yoshida T."/>
            <person name="Shimamura S."/>
            <person name="Takaki Y."/>
            <person name="Nagai Y."/>
            <person name="Toyoda A."/>
            <person name="Suzuki Y."/>
            <person name="Arimoto A."/>
            <person name="Ishii H."/>
            <person name="Satoh N."/>
            <person name="Nishiyama T."/>
            <person name="Hasebe M."/>
            <person name="Maruyama T."/>
            <person name="Minagawa J."/>
            <person name="Obokata J."/>
            <person name="Shigenobu S."/>
        </authorList>
    </citation>
    <scope>NUCLEOTIDE SEQUENCE [LARGE SCALE GENOMIC DNA]</scope>
</reference>
<organism evidence="3 4">
    <name type="scientific">Elysia marginata</name>
    <dbReference type="NCBI Taxonomy" id="1093978"/>
    <lineage>
        <taxon>Eukaryota</taxon>
        <taxon>Metazoa</taxon>
        <taxon>Spiralia</taxon>
        <taxon>Lophotrochozoa</taxon>
        <taxon>Mollusca</taxon>
        <taxon>Gastropoda</taxon>
        <taxon>Heterobranchia</taxon>
        <taxon>Euthyneura</taxon>
        <taxon>Panpulmonata</taxon>
        <taxon>Sacoglossa</taxon>
        <taxon>Placobranchoidea</taxon>
        <taxon>Plakobranchidae</taxon>
        <taxon>Elysia</taxon>
    </lineage>
</organism>
<protein>
    <submittedName>
        <fullName evidence="3">Uncharacterized protein</fullName>
    </submittedName>
</protein>
<name>A0AAV4HWL4_9GAST</name>
<keyword evidence="2" id="KW-0472">Membrane</keyword>